<gene>
    <name evidence="2" type="ORF">M1L60_20645</name>
</gene>
<dbReference type="EMBL" id="JAMYJR010000022">
    <property type="protein sequence ID" value="MCO8273008.1"/>
    <property type="molecule type" value="Genomic_DNA"/>
</dbReference>
<evidence type="ECO:0000313" key="2">
    <source>
        <dbReference type="EMBL" id="MCO8273008.1"/>
    </source>
</evidence>
<feature type="region of interest" description="Disordered" evidence="1">
    <location>
        <begin position="39"/>
        <end position="71"/>
    </location>
</feature>
<evidence type="ECO:0000256" key="1">
    <source>
        <dbReference type="SAM" id="MobiDB-lite"/>
    </source>
</evidence>
<protein>
    <submittedName>
        <fullName evidence="2">DsbA family protein</fullName>
    </submittedName>
</protein>
<sequence>MLEPGWVNNTTSTALESIKVDVWSDIACPWCYIGKKKFEVTPANGSPQPPDRHQEPADSESEPRPGSPSDP</sequence>
<evidence type="ECO:0000313" key="3">
    <source>
        <dbReference type="Proteomes" id="UP001523369"/>
    </source>
</evidence>
<name>A0ABT1DQ88_9ACTN</name>
<reference evidence="2 3" key="1">
    <citation type="submission" date="2022-06" db="EMBL/GenBank/DDBJ databases">
        <title>New Species of the Genus Actinoplanes, ActinopZanes ferrugineus.</title>
        <authorList>
            <person name="Ding P."/>
        </authorList>
    </citation>
    <scope>NUCLEOTIDE SEQUENCE [LARGE SCALE GENOMIC DNA]</scope>
    <source>
        <strain evidence="2 3">TRM88003</strain>
    </source>
</reference>
<proteinExistence type="predicted"/>
<dbReference type="Proteomes" id="UP001523369">
    <property type="component" value="Unassembled WGS sequence"/>
</dbReference>
<organism evidence="2 3">
    <name type="scientific">Paractinoplanes aksuensis</name>
    <dbReference type="NCBI Taxonomy" id="2939490"/>
    <lineage>
        <taxon>Bacteria</taxon>
        <taxon>Bacillati</taxon>
        <taxon>Actinomycetota</taxon>
        <taxon>Actinomycetes</taxon>
        <taxon>Micromonosporales</taxon>
        <taxon>Micromonosporaceae</taxon>
        <taxon>Paractinoplanes</taxon>
    </lineage>
</organism>
<comment type="caution">
    <text evidence="2">The sequence shown here is derived from an EMBL/GenBank/DDBJ whole genome shotgun (WGS) entry which is preliminary data.</text>
</comment>
<dbReference type="Gene3D" id="3.40.30.10">
    <property type="entry name" value="Glutaredoxin"/>
    <property type="match status" value="1"/>
</dbReference>
<accession>A0ABT1DQ88</accession>
<keyword evidence="3" id="KW-1185">Reference proteome</keyword>